<keyword evidence="1" id="KW-0238">DNA-binding</keyword>
<feature type="non-terminal residue" evidence="3">
    <location>
        <position position="81"/>
    </location>
</feature>
<dbReference type="InterPro" id="IPR004107">
    <property type="entry name" value="Integrase_SAM-like_N"/>
</dbReference>
<evidence type="ECO:0000313" key="3">
    <source>
        <dbReference type="EMBL" id="MFB9210324.1"/>
    </source>
</evidence>
<evidence type="ECO:0000256" key="1">
    <source>
        <dbReference type="ARBA" id="ARBA00023125"/>
    </source>
</evidence>
<evidence type="ECO:0000259" key="2">
    <source>
        <dbReference type="Pfam" id="PF13495"/>
    </source>
</evidence>
<accession>A0ABV5J0J0</accession>
<dbReference type="EMBL" id="JBHMEW010000006">
    <property type="protein sequence ID" value="MFB9210324.1"/>
    <property type="molecule type" value="Genomic_DNA"/>
</dbReference>
<organism evidence="3 4">
    <name type="scientific">Echinicola jeungdonensis</name>
    <dbReference type="NCBI Taxonomy" id="709343"/>
    <lineage>
        <taxon>Bacteria</taxon>
        <taxon>Pseudomonadati</taxon>
        <taxon>Bacteroidota</taxon>
        <taxon>Cytophagia</taxon>
        <taxon>Cytophagales</taxon>
        <taxon>Cyclobacteriaceae</taxon>
        <taxon>Echinicola</taxon>
    </lineage>
</organism>
<comment type="caution">
    <text evidence="3">The sequence shown here is derived from an EMBL/GenBank/DDBJ whole genome shotgun (WGS) entry which is preliminary data.</text>
</comment>
<evidence type="ECO:0000313" key="4">
    <source>
        <dbReference type="Proteomes" id="UP001589654"/>
    </source>
</evidence>
<reference evidence="3 4" key="1">
    <citation type="submission" date="2024-09" db="EMBL/GenBank/DDBJ databases">
        <authorList>
            <person name="Sun Q."/>
            <person name="Mori K."/>
        </authorList>
    </citation>
    <scope>NUCLEOTIDE SEQUENCE [LARGE SCALE GENOMIC DNA]</scope>
    <source>
        <strain evidence="3 4">CECT 7682</strain>
    </source>
</reference>
<sequence>MYEEMLVRNYSPRTISTYISLVSAVSKHFGKIPEQISICKLKEYLFHKVEVNKMSPSGVNQTISAFKILFKDVLGRSWDPV</sequence>
<keyword evidence="4" id="KW-1185">Reference proteome</keyword>
<dbReference type="Pfam" id="PF13495">
    <property type="entry name" value="Phage_int_SAM_4"/>
    <property type="match status" value="1"/>
</dbReference>
<dbReference type="Proteomes" id="UP001589654">
    <property type="component" value="Unassembled WGS sequence"/>
</dbReference>
<dbReference type="InterPro" id="IPR010998">
    <property type="entry name" value="Integrase_recombinase_N"/>
</dbReference>
<feature type="domain" description="Integrase SAM-like N-terminal" evidence="2">
    <location>
        <begin position="1"/>
        <end position="79"/>
    </location>
</feature>
<protein>
    <submittedName>
        <fullName evidence="3">Phage integrase N-terminal SAM-like domain-containing protein</fullName>
    </submittedName>
</protein>
<proteinExistence type="predicted"/>
<name>A0ABV5J0J0_9BACT</name>
<dbReference type="RefSeq" id="WP_379945312.1">
    <property type="nucleotide sequence ID" value="NZ_JBHMEW010000006.1"/>
</dbReference>
<gene>
    <name evidence="3" type="ORF">ACFFUR_00770</name>
</gene>
<dbReference type="Gene3D" id="1.10.150.130">
    <property type="match status" value="1"/>
</dbReference>